<accession>A0A395I7D9</accession>
<evidence type="ECO:0000256" key="6">
    <source>
        <dbReference type="SAM" id="MobiDB-lite"/>
    </source>
</evidence>
<feature type="transmembrane region" description="Helical" evidence="7">
    <location>
        <begin position="490"/>
        <end position="511"/>
    </location>
</feature>
<dbReference type="FunFam" id="1.20.1250.20:FF:000082">
    <property type="entry name" value="MFS multidrug transporter, putative"/>
    <property type="match status" value="1"/>
</dbReference>
<feature type="domain" description="Major facilitator superfamily (MFS) profile" evidence="8">
    <location>
        <begin position="79"/>
        <end position="517"/>
    </location>
</feature>
<dbReference type="GO" id="GO:0005886">
    <property type="term" value="C:plasma membrane"/>
    <property type="evidence" value="ECO:0007669"/>
    <property type="project" value="UniProtKB-SubCell"/>
</dbReference>
<dbReference type="OrthoDB" id="4426556at2759"/>
<feature type="transmembrane region" description="Helical" evidence="7">
    <location>
        <begin position="177"/>
        <end position="198"/>
    </location>
</feature>
<evidence type="ECO:0000256" key="4">
    <source>
        <dbReference type="ARBA" id="ARBA00022989"/>
    </source>
</evidence>
<dbReference type="InterPro" id="IPR011701">
    <property type="entry name" value="MFS"/>
</dbReference>
<evidence type="ECO:0000256" key="1">
    <source>
        <dbReference type="ARBA" id="ARBA00004651"/>
    </source>
</evidence>
<dbReference type="STRING" id="1450537.A0A395I7D9"/>
<evidence type="ECO:0000256" key="2">
    <source>
        <dbReference type="ARBA" id="ARBA00008335"/>
    </source>
</evidence>
<dbReference type="Proteomes" id="UP000248961">
    <property type="component" value="Unassembled WGS sequence"/>
</dbReference>
<dbReference type="SUPFAM" id="SSF103473">
    <property type="entry name" value="MFS general substrate transporter"/>
    <property type="match status" value="1"/>
</dbReference>
<dbReference type="VEuPathDB" id="FungiDB:BO97DRAFT_476388"/>
<keyword evidence="5 7" id="KW-0472">Membrane</keyword>
<dbReference type="PANTHER" id="PTHR23502">
    <property type="entry name" value="MAJOR FACILITATOR SUPERFAMILY"/>
    <property type="match status" value="1"/>
</dbReference>
<comment type="similarity">
    <text evidence="2">Belongs to the major facilitator superfamily.</text>
</comment>
<evidence type="ECO:0000256" key="5">
    <source>
        <dbReference type="ARBA" id="ARBA00023136"/>
    </source>
</evidence>
<evidence type="ECO:0000256" key="3">
    <source>
        <dbReference type="ARBA" id="ARBA00022692"/>
    </source>
</evidence>
<feature type="transmembrane region" description="Helical" evidence="7">
    <location>
        <begin position="397"/>
        <end position="416"/>
    </location>
</feature>
<dbReference type="GO" id="GO:0022857">
    <property type="term" value="F:transmembrane transporter activity"/>
    <property type="evidence" value="ECO:0007669"/>
    <property type="project" value="InterPro"/>
</dbReference>
<reference evidence="9 10" key="1">
    <citation type="submission" date="2018-02" db="EMBL/GenBank/DDBJ databases">
        <title>The genomes of Aspergillus section Nigri reveals drivers in fungal speciation.</title>
        <authorList>
            <consortium name="DOE Joint Genome Institute"/>
            <person name="Vesth T.C."/>
            <person name="Nybo J."/>
            <person name="Theobald S."/>
            <person name="Brandl J."/>
            <person name="Frisvad J.C."/>
            <person name="Nielsen K.F."/>
            <person name="Lyhne E.K."/>
            <person name="Kogle M.E."/>
            <person name="Kuo A."/>
            <person name="Riley R."/>
            <person name="Clum A."/>
            <person name="Nolan M."/>
            <person name="Lipzen A."/>
            <person name="Salamov A."/>
            <person name="Henrissat B."/>
            <person name="Wiebenga A."/>
            <person name="De vries R.P."/>
            <person name="Grigoriev I.V."/>
            <person name="Mortensen U.H."/>
            <person name="Andersen M.R."/>
            <person name="Baker S.E."/>
        </authorList>
    </citation>
    <scope>NUCLEOTIDE SEQUENCE [LARGE SCALE GENOMIC DNA]</scope>
    <source>
        <strain evidence="9 10">CBS 101889</strain>
    </source>
</reference>
<gene>
    <name evidence="9" type="ORF">BO97DRAFT_476388</name>
</gene>
<evidence type="ECO:0000313" key="9">
    <source>
        <dbReference type="EMBL" id="RAL15008.1"/>
    </source>
</evidence>
<dbReference type="PROSITE" id="PS50850">
    <property type="entry name" value="MFS"/>
    <property type="match status" value="1"/>
</dbReference>
<dbReference type="InterPro" id="IPR036259">
    <property type="entry name" value="MFS_trans_sf"/>
</dbReference>
<feature type="region of interest" description="Disordered" evidence="6">
    <location>
        <begin position="528"/>
        <end position="605"/>
    </location>
</feature>
<evidence type="ECO:0000256" key="7">
    <source>
        <dbReference type="SAM" id="Phobius"/>
    </source>
</evidence>
<proteinExistence type="inferred from homology"/>
<feature type="transmembrane region" description="Helical" evidence="7">
    <location>
        <begin position="354"/>
        <end position="376"/>
    </location>
</feature>
<feature type="transmembrane region" description="Helical" evidence="7">
    <location>
        <begin position="315"/>
        <end position="334"/>
    </location>
</feature>
<evidence type="ECO:0000259" key="8">
    <source>
        <dbReference type="PROSITE" id="PS50850"/>
    </source>
</evidence>
<feature type="compositionally biased region" description="Acidic residues" evidence="6">
    <location>
        <begin position="594"/>
        <end position="605"/>
    </location>
</feature>
<dbReference type="Gene3D" id="1.20.1250.20">
    <property type="entry name" value="MFS general substrate transporter like domains"/>
    <property type="match status" value="1"/>
</dbReference>
<feature type="transmembrane region" description="Helical" evidence="7">
    <location>
        <begin position="422"/>
        <end position="445"/>
    </location>
</feature>
<keyword evidence="4 7" id="KW-1133">Transmembrane helix</keyword>
<feature type="transmembrane region" description="Helical" evidence="7">
    <location>
        <begin position="457"/>
        <end position="478"/>
    </location>
</feature>
<feature type="transmembrane region" description="Helical" evidence="7">
    <location>
        <begin position="118"/>
        <end position="139"/>
    </location>
</feature>
<feature type="compositionally biased region" description="Basic and acidic residues" evidence="6">
    <location>
        <begin position="558"/>
        <end position="580"/>
    </location>
</feature>
<protein>
    <submittedName>
        <fullName evidence="9">MFS general substrate transporter</fullName>
    </submittedName>
</protein>
<sequence length="605" mass="67937">MSVSESRRPSMRRASTAHTNDFDDSFFGRVRSFFHRDRHVGVVSRNELRDKEDLEIHTWKGKNDPDNPFNWSPTYKWVLTVTVCFISILTGIPAGSYGAGNDYMEERFHVQNTPFPNLYWATTSWNMGAAFWPLIFVPLTEASGRMPGYFVAYILLIISLFPSAFAQNYATLVVTRFFGGGASSVSINIVGGSISDVWYGDKARSLPMSLFGLTSVIGIALGPFIGSAIVQIHKNDPWRWIFYIQIIYLTGLLPIFWFILHETRADVILKRRAKEIRRETGRPIYAEAELDNTSVWRLLQISFERPTRMLLTEPVVIFFTLWISFAWGILYLFFSSVVQTYSTNYGWGTLQTGLVQLAISVGALIGTAVNPLQDMLYLKSARRNTEIPGRPIPEARLYTSVVGSVLFAGGLFWYGWASFPFVHWIVPTCGIAAAGLGIYSIYMAVVNYLTDAYEKYAASALSAASLGRNSFGAFLPLASYQLFDTLGFGWAGSLLGFIGLALSIVPVVLILKGPEIRRRSPFMRESTFGADDEVEVEKEEQEDVEAGSTSGGRPGGGMRERVVTMNETRHNGFPQHDMRRERMRRGRTESGQWGEEEMVDEGYRG</sequence>
<evidence type="ECO:0000313" key="10">
    <source>
        <dbReference type="Proteomes" id="UP000248961"/>
    </source>
</evidence>
<name>A0A395I7D9_ASPHC</name>
<keyword evidence="10" id="KW-1185">Reference proteome</keyword>
<dbReference type="GeneID" id="37204765"/>
<dbReference type="AlphaFoldDB" id="A0A395I7D9"/>
<feature type="transmembrane region" description="Helical" evidence="7">
    <location>
        <begin position="77"/>
        <end position="98"/>
    </location>
</feature>
<comment type="subcellular location">
    <subcellularLocation>
        <location evidence="1">Cell membrane</location>
        <topology evidence="1">Multi-pass membrane protein</topology>
    </subcellularLocation>
</comment>
<keyword evidence="3 7" id="KW-0812">Transmembrane</keyword>
<feature type="transmembrane region" description="Helical" evidence="7">
    <location>
        <begin position="146"/>
        <end position="165"/>
    </location>
</feature>
<feature type="transmembrane region" description="Helical" evidence="7">
    <location>
        <begin position="210"/>
        <end position="232"/>
    </location>
</feature>
<organism evidence="9 10">
    <name type="scientific">Aspergillus homomorphus (strain CBS 101889)</name>
    <dbReference type="NCBI Taxonomy" id="1450537"/>
    <lineage>
        <taxon>Eukaryota</taxon>
        <taxon>Fungi</taxon>
        <taxon>Dikarya</taxon>
        <taxon>Ascomycota</taxon>
        <taxon>Pezizomycotina</taxon>
        <taxon>Eurotiomycetes</taxon>
        <taxon>Eurotiomycetidae</taxon>
        <taxon>Eurotiales</taxon>
        <taxon>Aspergillaceae</taxon>
        <taxon>Aspergillus</taxon>
        <taxon>Aspergillus subgen. Circumdati</taxon>
    </lineage>
</organism>
<dbReference type="EMBL" id="KZ824273">
    <property type="protein sequence ID" value="RAL15008.1"/>
    <property type="molecule type" value="Genomic_DNA"/>
</dbReference>
<feature type="compositionally biased region" description="Acidic residues" evidence="6">
    <location>
        <begin position="530"/>
        <end position="545"/>
    </location>
</feature>
<feature type="transmembrane region" description="Helical" evidence="7">
    <location>
        <begin position="238"/>
        <end position="260"/>
    </location>
</feature>
<dbReference type="PANTHER" id="PTHR23502:SF61">
    <property type="entry name" value="MULTIDRUG TRANSPORTER, PUTATIVE (AFU_ORTHOLOGUE AFUA_3G02780)-RELATED"/>
    <property type="match status" value="1"/>
</dbReference>
<dbReference type="RefSeq" id="XP_025554162.1">
    <property type="nucleotide sequence ID" value="XM_025700476.1"/>
</dbReference>
<dbReference type="InterPro" id="IPR020846">
    <property type="entry name" value="MFS_dom"/>
</dbReference>
<dbReference type="Pfam" id="PF07690">
    <property type="entry name" value="MFS_1"/>
    <property type="match status" value="1"/>
</dbReference>